<comment type="caution">
    <text evidence="6">The sequence shown here is derived from an EMBL/GenBank/DDBJ whole genome shotgun (WGS) entry which is preliminary data.</text>
</comment>
<dbReference type="Gene3D" id="2.170.280.10">
    <property type="entry name" value="f41 fragment of flagellin, middle domain"/>
    <property type="match status" value="1"/>
</dbReference>
<evidence type="ECO:0008006" key="7">
    <source>
        <dbReference type="Google" id="ProtNLM"/>
    </source>
</evidence>
<dbReference type="GO" id="GO:0005198">
    <property type="term" value="F:structural molecule activity"/>
    <property type="evidence" value="ECO:0007669"/>
    <property type="project" value="InterPro"/>
</dbReference>
<evidence type="ECO:0000259" key="4">
    <source>
        <dbReference type="Pfam" id="PF00700"/>
    </source>
</evidence>
<dbReference type="InterPro" id="IPR046358">
    <property type="entry name" value="Flagellin_C"/>
</dbReference>
<reference evidence="6" key="1">
    <citation type="journal article" date="2015" name="Nature">
        <title>Complex archaea that bridge the gap between prokaryotes and eukaryotes.</title>
        <authorList>
            <person name="Spang A."/>
            <person name="Saw J.H."/>
            <person name="Jorgensen S.L."/>
            <person name="Zaremba-Niedzwiedzka K."/>
            <person name="Martijn J."/>
            <person name="Lind A.E."/>
            <person name="van Eijk R."/>
            <person name="Schleper C."/>
            <person name="Guy L."/>
            <person name="Ettema T.J."/>
        </authorList>
    </citation>
    <scope>NUCLEOTIDE SEQUENCE</scope>
</reference>
<accession>A0A0F9U506</accession>
<dbReference type="Pfam" id="PF00700">
    <property type="entry name" value="Flagellin_C"/>
    <property type="match status" value="1"/>
</dbReference>
<feature type="domain" description="Flagellin N-terminal" evidence="3">
    <location>
        <begin position="4"/>
        <end position="138"/>
    </location>
</feature>
<dbReference type="InterPro" id="IPR032826">
    <property type="entry name" value="FliC_H7"/>
</dbReference>
<dbReference type="GO" id="GO:0009288">
    <property type="term" value="C:bacterial-type flagellum"/>
    <property type="evidence" value="ECO:0007669"/>
    <property type="project" value="InterPro"/>
</dbReference>
<evidence type="ECO:0000259" key="3">
    <source>
        <dbReference type="Pfam" id="PF00669"/>
    </source>
</evidence>
<dbReference type="InterPro" id="IPR001029">
    <property type="entry name" value="Flagellin_N"/>
</dbReference>
<dbReference type="PANTHER" id="PTHR42792">
    <property type="entry name" value="FLAGELLIN"/>
    <property type="match status" value="1"/>
</dbReference>
<gene>
    <name evidence="6" type="ORF">LCGC14_0265140</name>
</gene>
<name>A0A0F9U506_9ZZZZ</name>
<dbReference type="Gene3D" id="2.30.220.10">
    <property type="entry name" value="f41 fragment of flagellin, C-terminal domain"/>
    <property type="match status" value="1"/>
</dbReference>
<feature type="coiled-coil region" evidence="2">
    <location>
        <begin position="81"/>
        <end position="128"/>
    </location>
</feature>
<dbReference type="Pfam" id="PF12445">
    <property type="entry name" value="FliC"/>
    <property type="match status" value="1"/>
</dbReference>
<proteinExistence type="predicted"/>
<feature type="domain" description="Flagellin H7-serospecific" evidence="5">
    <location>
        <begin position="363"/>
        <end position="497"/>
    </location>
</feature>
<sequence>MSVINTNITSMIGQSNLSKSQSALQTSMERLSSGLRINSAKDDAAGQAIANRMTSQITGLSTAQRNANDGISVAQTAEGGLNQINDNLQRVRELTVQAQNDTNSQDDLDSIQAEIEQRMEEINRISRETDFNGTKVLGANEGATDPTARTLNIQVGANDGETIEIKLEQINRNTLNLDGFNVNDKGATQNTAADKAALDKIVADTGNVELNGDTYSMVTENTQVTAADILGGIEEGVKVEIDNAAGTLSATQLNTAIGTTTSGDIALDGVISDGADGFTYDVTAVTDADAATYAANGGTAQNATFTTAGGSQSTEIIIQDDGNITDREGTNLFITAAGELTYDNVGGTLNSASATNLTAAIAADVGAAGNSTLTLEDGSKIVSNNAATNVTIEGAKISAEDLATAINAGSLVVTTTTTASRDGAAGQDPIVLTGDNSGTIAVESNGAAVYENAAGELTQAAQESIDLIVNDNGNITDAAANQYFVGSDGNLTSEAVTEGPRTTDPLEKLDAALAQVDALRSDLGAVQNRFESAITNLSTNETNLSAARSRIEDADYAVEVANMTRAQILQQAGTSVLAQANQIPQSVLSLLG</sequence>
<keyword evidence="1" id="KW-0975">Bacterial flagellum</keyword>
<dbReference type="Gene3D" id="1.20.1330.10">
    <property type="entry name" value="f41 fragment of flagellin, N-terminal domain"/>
    <property type="match status" value="1"/>
</dbReference>
<feature type="domain" description="Flagellin C-terminal" evidence="4">
    <location>
        <begin position="506"/>
        <end position="591"/>
    </location>
</feature>
<dbReference type="Gene3D" id="6.10.10.10">
    <property type="entry name" value="Flagellar export chaperone, C-terminal domain"/>
    <property type="match status" value="1"/>
</dbReference>
<evidence type="ECO:0000256" key="2">
    <source>
        <dbReference type="SAM" id="Coils"/>
    </source>
</evidence>
<dbReference type="Pfam" id="PF00669">
    <property type="entry name" value="Flagellin_N"/>
    <property type="match status" value="1"/>
</dbReference>
<evidence type="ECO:0000259" key="5">
    <source>
        <dbReference type="Pfam" id="PF12445"/>
    </source>
</evidence>
<dbReference type="InterPro" id="IPR042187">
    <property type="entry name" value="Flagellin_C_sub2"/>
</dbReference>
<dbReference type="EMBL" id="LAZR01000144">
    <property type="protein sequence ID" value="KKN86719.1"/>
    <property type="molecule type" value="Genomic_DNA"/>
</dbReference>
<dbReference type="PRINTS" id="PR00207">
    <property type="entry name" value="FLAGELLIN"/>
</dbReference>
<evidence type="ECO:0000256" key="1">
    <source>
        <dbReference type="ARBA" id="ARBA00023143"/>
    </source>
</evidence>
<protein>
    <recommendedName>
        <fullName evidence="7">Flagellin</fullName>
    </recommendedName>
</protein>
<organism evidence="6">
    <name type="scientific">marine sediment metagenome</name>
    <dbReference type="NCBI Taxonomy" id="412755"/>
    <lineage>
        <taxon>unclassified sequences</taxon>
        <taxon>metagenomes</taxon>
        <taxon>ecological metagenomes</taxon>
    </lineage>
</organism>
<dbReference type="InterPro" id="IPR001492">
    <property type="entry name" value="Flagellin"/>
</dbReference>
<dbReference type="SUPFAM" id="SSF64518">
    <property type="entry name" value="Phase 1 flagellin"/>
    <property type="match status" value="2"/>
</dbReference>
<evidence type="ECO:0000313" key="6">
    <source>
        <dbReference type="EMBL" id="KKN86719.1"/>
    </source>
</evidence>
<dbReference type="Gene3D" id="6.10.280.190">
    <property type="match status" value="1"/>
</dbReference>
<dbReference type="PANTHER" id="PTHR42792:SF2">
    <property type="entry name" value="FLAGELLIN"/>
    <property type="match status" value="1"/>
</dbReference>
<dbReference type="AlphaFoldDB" id="A0A0F9U506"/>
<keyword evidence="2" id="KW-0175">Coiled coil</keyword>